<dbReference type="EMBL" id="CP002217">
    <property type="protein sequence ID" value="ADN57741.1"/>
    <property type="molecule type" value="Genomic_DNA"/>
</dbReference>
<evidence type="ECO:0000259" key="4">
    <source>
        <dbReference type="PROSITE" id="PS50110"/>
    </source>
</evidence>
<dbReference type="CDD" id="cd06170">
    <property type="entry name" value="LuxR_C_like"/>
    <property type="match status" value="1"/>
</dbReference>
<dbReference type="Pfam" id="PF00196">
    <property type="entry name" value="GerE"/>
    <property type="match status" value="1"/>
</dbReference>
<dbReference type="GO" id="GO:0003677">
    <property type="term" value="F:DNA binding"/>
    <property type="evidence" value="ECO:0007669"/>
    <property type="project" value="UniProtKB-KW"/>
</dbReference>
<dbReference type="PANTHER" id="PTHR43214">
    <property type="entry name" value="TWO-COMPONENT RESPONSE REGULATOR"/>
    <property type="match status" value="1"/>
</dbReference>
<organism evidence="5">
    <name type="scientific">Burkholderia sp. (strain CCGE1003)</name>
    <dbReference type="NCBI Taxonomy" id="640512"/>
    <lineage>
        <taxon>Bacteria</taxon>
        <taxon>Pseudomonadati</taxon>
        <taxon>Pseudomonadota</taxon>
        <taxon>Betaproteobacteria</taxon>
        <taxon>Burkholderiales</taxon>
        <taxon>Burkholderiaceae</taxon>
        <taxon>Burkholderia</taxon>
    </lineage>
</organism>
<dbReference type="eggNOG" id="COG2197">
    <property type="taxonomic scope" value="Bacteria"/>
</dbReference>
<dbReference type="Gene3D" id="3.40.50.2300">
    <property type="match status" value="1"/>
</dbReference>
<dbReference type="SMART" id="SM00421">
    <property type="entry name" value="HTH_LUXR"/>
    <property type="match status" value="1"/>
</dbReference>
<dbReference type="HOGENOM" id="CLU_000445_90_1_4"/>
<feature type="domain" description="Response regulatory" evidence="4">
    <location>
        <begin position="4"/>
        <end position="123"/>
    </location>
</feature>
<feature type="domain" description="HTH luxR-type" evidence="3">
    <location>
        <begin position="143"/>
        <end position="208"/>
    </location>
</feature>
<dbReference type="PANTHER" id="PTHR43214:SF17">
    <property type="entry name" value="TRANSCRIPTIONAL REGULATORY PROTEIN RCSB"/>
    <property type="match status" value="1"/>
</dbReference>
<evidence type="ECO:0000259" key="3">
    <source>
        <dbReference type="PROSITE" id="PS50043"/>
    </source>
</evidence>
<dbReference type="PROSITE" id="PS50043">
    <property type="entry name" value="HTH_LUXR_2"/>
    <property type="match status" value="1"/>
</dbReference>
<keyword evidence="2" id="KW-0597">Phosphoprotein</keyword>
<keyword evidence="1" id="KW-0238">DNA-binding</keyword>
<evidence type="ECO:0000256" key="2">
    <source>
        <dbReference type="PROSITE-ProRule" id="PRU00169"/>
    </source>
</evidence>
<dbReference type="PROSITE" id="PS50110">
    <property type="entry name" value="RESPONSE_REGULATORY"/>
    <property type="match status" value="1"/>
</dbReference>
<dbReference type="GO" id="GO:0006355">
    <property type="term" value="P:regulation of DNA-templated transcription"/>
    <property type="evidence" value="ECO:0007669"/>
    <property type="project" value="InterPro"/>
</dbReference>
<dbReference type="InterPro" id="IPR039420">
    <property type="entry name" value="WalR-like"/>
</dbReference>
<dbReference type="KEGG" id="bgf:BC1003_1775"/>
<dbReference type="SUPFAM" id="SSF52172">
    <property type="entry name" value="CheY-like"/>
    <property type="match status" value="1"/>
</dbReference>
<dbReference type="GO" id="GO:0000160">
    <property type="term" value="P:phosphorelay signal transduction system"/>
    <property type="evidence" value="ECO:0007669"/>
    <property type="project" value="InterPro"/>
</dbReference>
<dbReference type="InterPro" id="IPR001789">
    <property type="entry name" value="Sig_transdc_resp-reg_receiver"/>
</dbReference>
<dbReference type="AlphaFoldDB" id="E1T958"/>
<dbReference type="InterPro" id="IPR011006">
    <property type="entry name" value="CheY-like_superfamily"/>
</dbReference>
<dbReference type="SUPFAM" id="SSF46894">
    <property type="entry name" value="C-terminal effector domain of the bipartite response regulators"/>
    <property type="match status" value="1"/>
</dbReference>
<gene>
    <name evidence="5" type="ordered locus">BC1003_1775</name>
</gene>
<evidence type="ECO:0000256" key="1">
    <source>
        <dbReference type="ARBA" id="ARBA00023125"/>
    </source>
</evidence>
<reference evidence="5" key="1">
    <citation type="submission" date="2010-09" db="EMBL/GenBank/DDBJ databases">
        <title>Complete sequence of chromosome1 of Burkholderia sp. CCGE1003.</title>
        <authorList>
            <consortium name="US DOE Joint Genome Institute"/>
            <person name="Lucas S."/>
            <person name="Copeland A."/>
            <person name="Lapidus A."/>
            <person name="Cheng J.-F."/>
            <person name="Bruce D."/>
            <person name="Goodwin L."/>
            <person name="Pitluck S."/>
            <person name="Daligault H."/>
            <person name="Davenport K."/>
            <person name="Detter J.C."/>
            <person name="Han C."/>
            <person name="Tapia R."/>
            <person name="Land M."/>
            <person name="Hauser L."/>
            <person name="Jeffries C."/>
            <person name="Kyrpides N."/>
            <person name="Ivanova N."/>
            <person name="Ovchinnikova G."/>
            <person name="Martinez-Romero E."/>
            <person name="Rogel M.A."/>
            <person name="Auchtung J."/>
            <person name="Tiedje J.M."/>
            <person name="Woyke T."/>
        </authorList>
    </citation>
    <scope>NUCLEOTIDE SEQUENCE</scope>
    <source>
        <strain evidence="5">CCGE1003</strain>
    </source>
</reference>
<accession>E1T958</accession>
<protein>
    <submittedName>
        <fullName evidence="5">Transcriptional regulator, LuxR family</fullName>
    </submittedName>
</protein>
<dbReference type="OrthoDB" id="8585266at2"/>
<sequence length="224" mass="24367">MCIKVICADRHPVLLIGMQAIIEGLEEVELVGTANNCTSALRLSNEVFFDVLVTDTTAPAPDYDDWRPLVCLMRDKHPEKGVVLHSCNSNAAYLSTLSCCGIHALVAKNDITRHLGIAIQSAYQGGTYLSPQLALATEAHSRLYGKPVPLTYREIEVLQLLLSGNKVTEIAKKRFRAKQTISTHKSSAMSKLGISCDAGLFKTISEEDLSLLAGLRNTVRGVSN</sequence>
<evidence type="ECO:0000313" key="5">
    <source>
        <dbReference type="EMBL" id="ADN57741.1"/>
    </source>
</evidence>
<dbReference type="PRINTS" id="PR00038">
    <property type="entry name" value="HTHLUXR"/>
</dbReference>
<name>E1T958_BURSG</name>
<dbReference type="STRING" id="640512.BC1003_1775"/>
<feature type="modified residue" description="4-aspartylphosphate" evidence="2">
    <location>
        <position position="55"/>
    </location>
</feature>
<dbReference type="InterPro" id="IPR000792">
    <property type="entry name" value="Tscrpt_reg_LuxR_C"/>
</dbReference>
<proteinExistence type="predicted"/>
<dbReference type="InterPro" id="IPR016032">
    <property type="entry name" value="Sig_transdc_resp-reg_C-effctor"/>
</dbReference>